<organism evidence="1">
    <name type="scientific">Salmonella enterica</name>
    <name type="common">Salmonella choleraesuis</name>
    <dbReference type="NCBI Taxonomy" id="28901"/>
    <lineage>
        <taxon>Bacteria</taxon>
        <taxon>Pseudomonadati</taxon>
        <taxon>Pseudomonadota</taxon>
        <taxon>Gammaproteobacteria</taxon>
        <taxon>Enterobacterales</taxon>
        <taxon>Enterobacteriaceae</taxon>
        <taxon>Salmonella</taxon>
    </lineage>
</organism>
<reference evidence="1" key="1">
    <citation type="submission" date="2018-08" db="EMBL/GenBank/DDBJ databases">
        <authorList>
            <consortium name="PulseNet: The National Subtyping Network for Foodborne Disease Surveillance"/>
            <person name="Tarr C.L."/>
            <person name="Trees E."/>
            <person name="Katz L.S."/>
            <person name="Carleton-Romer H.A."/>
            <person name="Stroika S."/>
            <person name="Kucerova Z."/>
            <person name="Roache K.F."/>
            <person name="Sabol A.L."/>
            <person name="Besser J."/>
            <person name="Gerner-Smidt P."/>
        </authorList>
    </citation>
    <scope>NUCLEOTIDE SEQUENCE</scope>
    <source>
        <strain evidence="1">PNUSAS050389</strain>
    </source>
</reference>
<sequence>MMSGNNENIKQLVARLKDIHERTGMNFPAWMMDENRSGDHELTAAEQHEWAEIICESMRGTVALLYLIECEKRWGLREGEYVFRSEERVLGLTRALIENVLIKYVEEDLLLHKPTERYMAVFQFYWANDQRVQAGEASWFNEFLDGIFLDVARRLRAGEKPPVKPILH</sequence>
<dbReference type="EMBL" id="AAGJNX010000001">
    <property type="protein sequence ID" value="EBO7627107.1"/>
    <property type="molecule type" value="Genomic_DNA"/>
</dbReference>
<accession>A0A5U1N0Q5</accession>
<comment type="caution">
    <text evidence="1">The sequence shown here is derived from an EMBL/GenBank/DDBJ whole genome shotgun (WGS) entry which is preliminary data.</text>
</comment>
<proteinExistence type="predicted"/>
<gene>
    <name evidence="1" type="ORF">D1V22_00970</name>
</gene>
<evidence type="ECO:0000313" key="1">
    <source>
        <dbReference type="EMBL" id="EBO7627107.1"/>
    </source>
</evidence>
<protein>
    <submittedName>
        <fullName evidence="1">Uncharacterized protein</fullName>
    </submittedName>
</protein>
<name>A0A5U1N0Q5_SALER</name>
<dbReference type="AlphaFoldDB" id="A0A5U1N0Q5"/>